<comment type="pathway">
    <text evidence="1">Amino-acid biosynthesis; L-asparagine biosynthesis; L-asparagine from L-aspartate (L-Gln route): step 1/1.</text>
</comment>
<keyword evidence="9" id="KW-0028">Amino-acid biosynthesis</keyword>
<dbReference type="GO" id="GO:0004066">
    <property type="term" value="F:asparagine synthase (glutamine-hydrolyzing) activity"/>
    <property type="evidence" value="ECO:0007669"/>
    <property type="project" value="UniProtKB-EC"/>
</dbReference>
<feature type="site" description="Important for beta-aspartyl-AMP intermediate formation" evidence="11">
    <location>
        <position position="374"/>
    </location>
</feature>
<dbReference type="Pfam" id="PF13537">
    <property type="entry name" value="GATase_7"/>
    <property type="match status" value="1"/>
</dbReference>
<dbReference type="eggNOG" id="COG0367">
    <property type="taxonomic scope" value="Bacteria"/>
</dbReference>
<evidence type="ECO:0000256" key="2">
    <source>
        <dbReference type="ARBA" id="ARBA00005752"/>
    </source>
</evidence>
<reference evidence="13 14" key="1">
    <citation type="submission" date="2008-04" db="EMBL/GenBank/DDBJ databases">
        <title>Complete sequence of chromosome of Natranaerobius thermophilus JW/NM-WN-LF.</title>
        <authorList>
            <consortium name="US DOE Joint Genome Institute"/>
            <person name="Copeland A."/>
            <person name="Lucas S."/>
            <person name="Lapidus A."/>
            <person name="Glavina del Rio T."/>
            <person name="Dalin E."/>
            <person name="Tice H."/>
            <person name="Bruce D."/>
            <person name="Goodwin L."/>
            <person name="Pitluck S."/>
            <person name="Chertkov O."/>
            <person name="Brettin T."/>
            <person name="Detter J.C."/>
            <person name="Han C."/>
            <person name="Kuske C.R."/>
            <person name="Schmutz J."/>
            <person name="Larimer F."/>
            <person name="Land M."/>
            <person name="Hauser L."/>
            <person name="Kyrpides N."/>
            <person name="Lykidis A."/>
            <person name="Mesbah N.M."/>
            <person name="Wiegel J."/>
        </authorList>
    </citation>
    <scope>NUCLEOTIDE SEQUENCE [LARGE SCALE GENOMIC DNA]</scope>
    <source>
        <strain evidence="14">ATCC BAA-1301 / DSM 18059 / JW/NM-WN-LF</strain>
    </source>
</reference>
<dbReference type="SUPFAM" id="SSF56235">
    <property type="entry name" value="N-terminal nucleophile aminohydrolases (Ntn hydrolases)"/>
    <property type="match status" value="1"/>
</dbReference>
<protein>
    <recommendedName>
        <fullName evidence="3">asparagine synthase (glutamine-hydrolyzing)</fullName>
        <ecNumber evidence="3">6.3.5.4</ecNumber>
    </recommendedName>
</protein>
<dbReference type="InterPro" id="IPR051786">
    <property type="entry name" value="ASN_synthetase/amidase"/>
</dbReference>
<dbReference type="InterPro" id="IPR001962">
    <property type="entry name" value="Asn_synthase"/>
</dbReference>
<dbReference type="CDD" id="cd01991">
    <property type="entry name" value="Asn_synthase_B_C"/>
    <property type="match status" value="1"/>
</dbReference>
<feature type="binding site" evidence="10">
    <location>
        <begin position="372"/>
        <end position="373"/>
    </location>
    <ligand>
        <name>ATP</name>
        <dbReference type="ChEBI" id="CHEBI:30616"/>
    </ligand>
</feature>
<organism evidence="13 14">
    <name type="scientific">Natranaerobius thermophilus (strain ATCC BAA-1301 / DSM 18059 / JW/NM-WN-LF)</name>
    <dbReference type="NCBI Taxonomy" id="457570"/>
    <lineage>
        <taxon>Bacteria</taxon>
        <taxon>Bacillati</taxon>
        <taxon>Bacillota</taxon>
        <taxon>Clostridia</taxon>
        <taxon>Natranaerobiales</taxon>
        <taxon>Natranaerobiaceae</taxon>
        <taxon>Natranaerobius</taxon>
    </lineage>
</organism>
<reference evidence="13 14" key="2">
    <citation type="journal article" date="2011" name="J. Bacteriol.">
        <title>Complete genome sequence of the anaerobic, halophilic alkalithermophile Natranaerobius thermophilus JW/NM-WN-LF.</title>
        <authorList>
            <person name="Zhao B."/>
            <person name="Mesbah N.M."/>
            <person name="Dalin E."/>
            <person name="Goodwin L."/>
            <person name="Nolan M."/>
            <person name="Pitluck S."/>
            <person name="Chertkov O."/>
            <person name="Brettin T.S."/>
            <person name="Han J."/>
            <person name="Larimer F.W."/>
            <person name="Land M.L."/>
            <person name="Hauser L."/>
            <person name="Kyrpides N."/>
            <person name="Wiegel J."/>
        </authorList>
    </citation>
    <scope>NUCLEOTIDE SEQUENCE [LARGE SCALE GENOMIC DNA]</scope>
    <source>
        <strain evidence="14">ATCC BAA-1301 / DSM 18059 / JW/NM-WN-LF</strain>
    </source>
</reference>
<dbReference type="InterPro" id="IPR017932">
    <property type="entry name" value="GATase_2_dom"/>
</dbReference>
<evidence type="ECO:0000256" key="8">
    <source>
        <dbReference type="ARBA" id="ARBA00048741"/>
    </source>
</evidence>
<evidence type="ECO:0000313" key="13">
    <source>
        <dbReference type="EMBL" id="ACB84545.1"/>
    </source>
</evidence>
<dbReference type="Proteomes" id="UP000001683">
    <property type="component" value="Chromosome"/>
</dbReference>
<dbReference type="PANTHER" id="PTHR43284:SF1">
    <property type="entry name" value="ASPARAGINE SYNTHETASE"/>
    <property type="match status" value="1"/>
</dbReference>
<evidence type="ECO:0000256" key="4">
    <source>
        <dbReference type="ARBA" id="ARBA00022741"/>
    </source>
</evidence>
<keyword evidence="13" id="KW-0436">Ligase</keyword>
<evidence type="ECO:0000256" key="3">
    <source>
        <dbReference type="ARBA" id="ARBA00012737"/>
    </source>
</evidence>
<keyword evidence="6 9" id="KW-0061">Asparagine biosynthesis</keyword>
<dbReference type="GO" id="GO:0006529">
    <property type="term" value="P:asparagine biosynthetic process"/>
    <property type="evidence" value="ECO:0007669"/>
    <property type="project" value="UniProtKB-KW"/>
</dbReference>
<proteinExistence type="inferred from homology"/>
<dbReference type="PROSITE" id="PS51278">
    <property type="entry name" value="GATASE_TYPE_2"/>
    <property type="match status" value="1"/>
</dbReference>
<keyword evidence="7 9" id="KW-0315">Glutamine amidotransferase</keyword>
<dbReference type="Pfam" id="PF00733">
    <property type="entry name" value="Asn_synthase"/>
    <property type="match status" value="1"/>
</dbReference>
<keyword evidence="14" id="KW-1185">Reference proteome</keyword>
<feature type="domain" description="Glutamine amidotransferase type-2" evidence="12">
    <location>
        <begin position="2"/>
        <end position="219"/>
    </location>
</feature>
<dbReference type="EC" id="6.3.5.4" evidence="3"/>
<evidence type="ECO:0000256" key="11">
    <source>
        <dbReference type="PIRSR" id="PIRSR001589-3"/>
    </source>
</evidence>
<dbReference type="InterPro" id="IPR014729">
    <property type="entry name" value="Rossmann-like_a/b/a_fold"/>
</dbReference>
<dbReference type="FunCoup" id="B2A0I4">
    <property type="interactions" value="345"/>
</dbReference>
<dbReference type="STRING" id="457570.Nther_0961"/>
<evidence type="ECO:0000256" key="9">
    <source>
        <dbReference type="PIRSR" id="PIRSR001589-1"/>
    </source>
</evidence>
<dbReference type="OrthoDB" id="9763290at2"/>
<dbReference type="InterPro" id="IPR033738">
    <property type="entry name" value="AsnB_N"/>
</dbReference>
<name>B2A0I4_NATTJ</name>
<dbReference type="RefSeq" id="WP_012447423.1">
    <property type="nucleotide sequence ID" value="NC_010718.1"/>
</dbReference>
<evidence type="ECO:0000256" key="5">
    <source>
        <dbReference type="ARBA" id="ARBA00022840"/>
    </source>
</evidence>
<dbReference type="EMBL" id="CP001034">
    <property type="protein sequence ID" value="ACB84545.1"/>
    <property type="molecule type" value="Genomic_DNA"/>
</dbReference>
<comment type="catalytic activity">
    <reaction evidence="8">
        <text>L-aspartate + L-glutamine + ATP + H2O = L-asparagine + L-glutamate + AMP + diphosphate + H(+)</text>
        <dbReference type="Rhea" id="RHEA:12228"/>
        <dbReference type="ChEBI" id="CHEBI:15377"/>
        <dbReference type="ChEBI" id="CHEBI:15378"/>
        <dbReference type="ChEBI" id="CHEBI:29985"/>
        <dbReference type="ChEBI" id="CHEBI:29991"/>
        <dbReference type="ChEBI" id="CHEBI:30616"/>
        <dbReference type="ChEBI" id="CHEBI:33019"/>
        <dbReference type="ChEBI" id="CHEBI:58048"/>
        <dbReference type="ChEBI" id="CHEBI:58359"/>
        <dbReference type="ChEBI" id="CHEBI:456215"/>
        <dbReference type="EC" id="6.3.5.4"/>
    </reaction>
</comment>
<dbReference type="InterPro" id="IPR029055">
    <property type="entry name" value="Ntn_hydrolases_N"/>
</dbReference>
<evidence type="ECO:0000256" key="6">
    <source>
        <dbReference type="ARBA" id="ARBA00022888"/>
    </source>
</evidence>
<evidence type="ECO:0000256" key="1">
    <source>
        <dbReference type="ARBA" id="ARBA00005187"/>
    </source>
</evidence>
<dbReference type="SUPFAM" id="SSF52402">
    <property type="entry name" value="Adenine nucleotide alpha hydrolases-like"/>
    <property type="match status" value="1"/>
</dbReference>
<keyword evidence="5 10" id="KW-0067">ATP-binding</keyword>
<dbReference type="KEGG" id="nth:Nther_0961"/>
<dbReference type="HOGENOM" id="CLU_014658_3_0_9"/>
<evidence type="ECO:0000256" key="7">
    <source>
        <dbReference type="ARBA" id="ARBA00022962"/>
    </source>
</evidence>
<dbReference type="InParanoid" id="B2A0I4"/>
<dbReference type="Gene3D" id="3.60.20.10">
    <property type="entry name" value="Glutamine Phosphoribosylpyrophosphate, subunit 1, domain 1"/>
    <property type="match status" value="1"/>
</dbReference>
<dbReference type="GO" id="GO:0005524">
    <property type="term" value="F:ATP binding"/>
    <property type="evidence" value="ECO:0007669"/>
    <property type="project" value="UniProtKB-KW"/>
</dbReference>
<dbReference type="GO" id="GO:0005829">
    <property type="term" value="C:cytosol"/>
    <property type="evidence" value="ECO:0007669"/>
    <property type="project" value="TreeGrafter"/>
</dbReference>
<dbReference type="CDD" id="cd00712">
    <property type="entry name" value="AsnB"/>
    <property type="match status" value="1"/>
</dbReference>
<keyword evidence="4 10" id="KW-0547">Nucleotide-binding</keyword>
<dbReference type="NCBIfam" id="TIGR01536">
    <property type="entry name" value="asn_synth_AEB"/>
    <property type="match status" value="1"/>
</dbReference>
<dbReference type="PANTHER" id="PTHR43284">
    <property type="entry name" value="ASPARAGINE SYNTHETASE (GLUTAMINE-HYDROLYZING)"/>
    <property type="match status" value="1"/>
</dbReference>
<dbReference type="Gene3D" id="3.40.50.620">
    <property type="entry name" value="HUPs"/>
    <property type="match status" value="1"/>
</dbReference>
<evidence type="ECO:0000256" key="10">
    <source>
        <dbReference type="PIRSR" id="PIRSR001589-2"/>
    </source>
</evidence>
<gene>
    <name evidence="13" type="ordered locus">Nther_0961</name>
</gene>
<sequence length="630" mass="72965">MCGFVCYIPKKEKGNLYSKNMKIKIQNKVKDAAEVISHRGPDDSGYYSDKNISLGFKRLSIIDLEGGKQPLSYFNNRYQIVFNGEIYNYLELRNELINTGVNLNTESDTEIIVALYHQHGSEIAHKLRGMFSFIIWDSKLKKLFGARDYFGIKPLYYSDHDEFIVFCSEKKALLQFIETDLDYETLQHYLTYQYPPEPNTMDKNIKKIPPGTCFYYDTKSQSECLSLNKYFSLKLNPNKNYINQEEKLVSQVKVALEKSVKLHMRSDVPVGAFLSSGIDSTGIVALAKKIHPDIKTFTSGFSREGYNEADIAKDTAEKIGVDHYTKTVTAEDIMRDLPTIIWHMDDPVADPAAIPLYYVSQEASKQVKVVLSGEGADELFGGYNIYREPGDLKKFTSLPITLKKSLFYLSRILPDGVKGKEFISRGILPIEKRYYGNARIFKELEKAKFYQKFDSGKKFYDITQSYYKEAKNMESIEKMQYIDLNTWLSGDILIKADRMTMAHSLELRVPFLDKSVFNIAKQIPSEFKVTPETTKYILRKALETEIPDSIINRKKLGFPVPIRLWLKEEMFSWARTIIKNSDTDYLFNKQAVLKLLEDHRKNKGDYSRKIWTVLTFMIWHKNMVVERKAY</sequence>
<dbReference type="MEROPS" id="C44.001"/>
<evidence type="ECO:0000259" key="12">
    <source>
        <dbReference type="PROSITE" id="PS51278"/>
    </source>
</evidence>
<dbReference type="InterPro" id="IPR006426">
    <property type="entry name" value="Asn_synth_AEB"/>
</dbReference>
<comment type="similarity">
    <text evidence="2">Belongs to the asparagine synthetase family.</text>
</comment>
<evidence type="ECO:0000313" key="14">
    <source>
        <dbReference type="Proteomes" id="UP000001683"/>
    </source>
</evidence>
<feature type="binding site" evidence="10">
    <location>
        <position position="108"/>
    </location>
    <ligand>
        <name>L-glutamine</name>
        <dbReference type="ChEBI" id="CHEBI:58359"/>
    </ligand>
</feature>
<feature type="active site" description="For GATase activity" evidence="9">
    <location>
        <position position="2"/>
    </location>
</feature>
<dbReference type="AlphaFoldDB" id="B2A0I4"/>
<dbReference type="PIRSF" id="PIRSF001589">
    <property type="entry name" value="Asn_synthetase_glu-h"/>
    <property type="match status" value="1"/>
</dbReference>
<accession>B2A0I4</accession>